<dbReference type="EMBL" id="LAZR01005279">
    <property type="protein sequence ID" value="KKN01285.1"/>
    <property type="molecule type" value="Genomic_DNA"/>
</dbReference>
<protein>
    <submittedName>
        <fullName evidence="1">Uncharacterized protein</fullName>
    </submittedName>
</protein>
<dbReference type="AlphaFoldDB" id="A0A0F9M1Q0"/>
<accession>A0A0F9M1Q0</accession>
<comment type="caution">
    <text evidence="1">The sequence shown here is derived from an EMBL/GenBank/DDBJ whole genome shotgun (WGS) entry which is preliminary data.</text>
</comment>
<name>A0A0F9M1Q0_9ZZZZ</name>
<evidence type="ECO:0000313" key="1">
    <source>
        <dbReference type="EMBL" id="KKN01285.1"/>
    </source>
</evidence>
<organism evidence="1">
    <name type="scientific">marine sediment metagenome</name>
    <dbReference type="NCBI Taxonomy" id="412755"/>
    <lineage>
        <taxon>unclassified sequences</taxon>
        <taxon>metagenomes</taxon>
        <taxon>ecological metagenomes</taxon>
    </lineage>
</organism>
<sequence>MKEKIPLVYLCIHNRLIDKIGVGIVSTKIVFEIFGKFYRFEKIFRHPILKELNDYGLVVKHSSSEVDIRKSIFDTTNSSKVYKLVGLY</sequence>
<proteinExistence type="predicted"/>
<gene>
    <name evidence="1" type="ORF">LCGC14_1129430</name>
</gene>
<reference evidence="1" key="1">
    <citation type="journal article" date="2015" name="Nature">
        <title>Complex archaea that bridge the gap between prokaryotes and eukaryotes.</title>
        <authorList>
            <person name="Spang A."/>
            <person name="Saw J.H."/>
            <person name="Jorgensen S.L."/>
            <person name="Zaremba-Niedzwiedzka K."/>
            <person name="Martijn J."/>
            <person name="Lind A.E."/>
            <person name="van Eijk R."/>
            <person name="Schleper C."/>
            <person name="Guy L."/>
            <person name="Ettema T.J."/>
        </authorList>
    </citation>
    <scope>NUCLEOTIDE SEQUENCE</scope>
</reference>